<feature type="transmembrane region" description="Helical" evidence="6">
    <location>
        <begin position="45"/>
        <end position="63"/>
    </location>
</feature>
<keyword evidence="6" id="KW-0812">Transmembrane</keyword>
<reference evidence="8 9" key="1">
    <citation type="submission" date="2021-03" db="EMBL/GenBank/DDBJ databases">
        <title>Enterococcal diversity collection.</title>
        <authorList>
            <person name="Gilmore M.S."/>
            <person name="Schwartzman J."/>
            <person name="Van Tyne D."/>
            <person name="Martin M."/>
            <person name="Earl A.M."/>
            <person name="Manson A.L."/>
            <person name="Straub T."/>
            <person name="Salamzade R."/>
            <person name="Saavedra J."/>
            <person name="Lebreton F."/>
            <person name="Prichula J."/>
            <person name="Schaufler K."/>
            <person name="Gaca A."/>
            <person name="Sgardioli B."/>
            <person name="Wagenaar J."/>
            <person name="Strong T."/>
        </authorList>
    </citation>
    <scope>NUCLEOTIDE SEQUENCE [LARGE SCALE GENOMIC DNA]</scope>
    <source>
        <strain evidence="8 9">669A</strain>
    </source>
</reference>
<evidence type="ECO:0000256" key="6">
    <source>
        <dbReference type="SAM" id="Phobius"/>
    </source>
</evidence>
<protein>
    <submittedName>
        <fullName evidence="8">LPXTG cell wall anchor domain-containing protein</fullName>
    </submittedName>
</protein>
<evidence type="ECO:0000256" key="1">
    <source>
        <dbReference type="ARBA" id="ARBA00022512"/>
    </source>
</evidence>
<gene>
    <name evidence="8" type="ORF">JZO70_06160</name>
</gene>
<dbReference type="NCBIfam" id="TIGR01167">
    <property type="entry name" value="LPXTG_anchor"/>
    <property type="match status" value="1"/>
</dbReference>
<evidence type="ECO:0000256" key="3">
    <source>
        <dbReference type="ARBA" id="ARBA00022729"/>
    </source>
</evidence>
<keyword evidence="6" id="KW-0472">Membrane</keyword>
<keyword evidence="4" id="KW-0572">Peptidoglycan-anchor</keyword>
<dbReference type="RefSeq" id="WP_207672676.1">
    <property type="nucleotide sequence ID" value="NZ_JAFREM010000011.1"/>
</dbReference>
<name>A0ABS3L7Z3_9ENTE</name>
<feature type="region of interest" description="Disordered" evidence="5">
    <location>
        <begin position="1"/>
        <end position="37"/>
    </location>
</feature>
<sequence>EPSGSTTESSESIIPSSPSGTGTLPSTGQGTPSNRSLLPQTGEQVVYMFLSGLLLVLISLFFLKKRREEELE</sequence>
<keyword evidence="9" id="KW-1185">Reference proteome</keyword>
<keyword evidence="1" id="KW-0134">Cell wall</keyword>
<dbReference type="InterPro" id="IPR019931">
    <property type="entry name" value="LPXTG_anchor"/>
</dbReference>
<dbReference type="Proteomes" id="UP000664601">
    <property type="component" value="Unassembled WGS sequence"/>
</dbReference>
<proteinExistence type="predicted"/>
<organism evidence="8 9">
    <name type="scientific">Candidatus Enterococcus moelleringii</name>
    <dbReference type="NCBI Taxonomy" id="2815325"/>
    <lineage>
        <taxon>Bacteria</taxon>
        <taxon>Bacillati</taxon>
        <taxon>Bacillota</taxon>
        <taxon>Bacilli</taxon>
        <taxon>Lactobacillales</taxon>
        <taxon>Enterococcaceae</taxon>
        <taxon>Enterococcus</taxon>
    </lineage>
</organism>
<dbReference type="EMBL" id="JAFREM010000011">
    <property type="protein sequence ID" value="MBO1305732.1"/>
    <property type="molecule type" value="Genomic_DNA"/>
</dbReference>
<feature type="domain" description="Gram-positive cocci surface proteins LPxTG" evidence="7">
    <location>
        <begin position="34"/>
        <end position="70"/>
    </location>
</feature>
<keyword evidence="3" id="KW-0732">Signal</keyword>
<evidence type="ECO:0000313" key="8">
    <source>
        <dbReference type="EMBL" id="MBO1305732.1"/>
    </source>
</evidence>
<evidence type="ECO:0000256" key="2">
    <source>
        <dbReference type="ARBA" id="ARBA00022525"/>
    </source>
</evidence>
<feature type="compositionally biased region" description="Low complexity" evidence="5">
    <location>
        <begin position="1"/>
        <end position="33"/>
    </location>
</feature>
<keyword evidence="2" id="KW-0964">Secreted</keyword>
<feature type="non-terminal residue" evidence="8">
    <location>
        <position position="1"/>
    </location>
</feature>
<keyword evidence="6" id="KW-1133">Transmembrane helix</keyword>
<evidence type="ECO:0000256" key="4">
    <source>
        <dbReference type="ARBA" id="ARBA00023088"/>
    </source>
</evidence>
<dbReference type="Pfam" id="PF00746">
    <property type="entry name" value="Gram_pos_anchor"/>
    <property type="match status" value="1"/>
</dbReference>
<accession>A0ABS3L7Z3</accession>
<evidence type="ECO:0000259" key="7">
    <source>
        <dbReference type="Pfam" id="PF00746"/>
    </source>
</evidence>
<comment type="caution">
    <text evidence="8">The sequence shown here is derived from an EMBL/GenBank/DDBJ whole genome shotgun (WGS) entry which is preliminary data.</text>
</comment>
<evidence type="ECO:0000313" key="9">
    <source>
        <dbReference type="Proteomes" id="UP000664601"/>
    </source>
</evidence>
<evidence type="ECO:0000256" key="5">
    <source>
        <dbReference type="SAM" id="MobiDB-lite"/>
    </source>
</evidence>